<feature type="region of interest" description="Disordered" evidence="10">
    <location>
        <begin position="1"/>
        <end position="192"/>
    </location>
</feature>
<evidence type="ECO:0000313" key="12">
    <source>
        <dbReference type="Proteomes" id="UP000664521"/>
    </source>
</evidence>
<feature type="compositionally biased region" description="Low complexity" evidence="10">
    <location>
        <begin position="1"/>
        <end position="11"/>
    </location>
</feature>
<keyword evidence="8 9" id="KW-0539">Nucleus</keyword>
<organism evidence="11 12">
    <name type="scientific">Heterodermia speciosa</name>
    <dbReference type="NCBI Taxonomy" id="116794"/>
    <lineage>
        <taxon>Eukaryota</taxon>
        <taxon>Fungi</taxon>
        <taxon>Dikarya</taxon>
        <taxon>Ascomycota</taxon>
        <taxon>Pezizomycotina</taxon>
        <taxon>Lecanoromycetes</taxon>
        <taxon>OSLEUM clade</taxon>
        <taxon>Lecanoromycetidae</taxon>
        <taxon>Caliciales</taxon>
        <taxon>Physciaceae</taxon>
        <taxon>Heterodermia</taxon>
    </lineage>
</organism>
<keyword evidence="9" id="KW-0472">Membrane</keyword>
<keyword evidence="4 9" id="KW-0509">mRNA transport</keyword>
<feature type="region of interest" description="Disordered" evidence="10">
    <location>
        <begin position="309"/>
        <end position="334"/>
    </location>
</feature>
<feature type="compositionally biased region" description="Acidic residues" evidence="10">
    <location>
        <begin position="90"/>
        <end position="105"/>
    </location>
</feature>
<keyword evidence="5 9" id="KW-0653">Protein transport</keyword>
<dbReference type="GO" id="GO:0006406">
    <property type="term" value="P:mRNA export from nucleus"/>
    <property type="evidence" value="ECO:0007669"/>
    <property type="project" value="TreeGrafter"/>
</dbReference>
<evidence type="ECO:0000256" key="9">
    <source>
        <dbReference type="RuleBase" id="RU365073"/>
    </source>
</evidence>
<dbReference type="GO" id="GO:0006606">
    <property type="term" value="P:protein import into nucleus"/>
    <property type="evidence" value="ECO:0007669"/>
    <property type="project" value="TreeGrafter"/>
</dbReference>
<dbReference type="InterPro" id="IPR011502">
    <property type="entry name" value="Nucleoporin_Nup85"/>
</dbReference>
<feature type="compositionally biased region" description="Basic and acidic residues" evidence="10">
    <location>
        <begin position="124"/>
        <end position="139"/>
    </location>
</feature>
<dbReference type="EMBL" id="CAJPDS010000012">
    <property type="protein sequence ID" value="CAF9912938.1"/>
    <property type="molecule type" value="Genomic_DNA"/>
</dbReference>
<feature type="region of interest" description="Disordered" evidence="10">
    <location>
        <begin position="1016"/>
        <end position="1043"/>
    </location>
</feature>
<comment type="subcellular location">
    <subcellularLocation>
        <location evidence="1 9">Nucleus</location>
        <location evidence="1 9">Nuclear pore complex</location>
    </subcellularLocation>
</comment>
<dbReference type="OrthoDB" id="5422384at2759"/>
<evidence type="ECO:0000256" key="2">
    <source>
        <dbReference type="ARBA" id="ARBA00005573"/>
    </source>
</evidence>
<evidence type="ECO:0000256" key="6">
    <source>
        <dbReference type="ARBA" id="ARBA00023010"/>
    </source>
</evidence>
<evidence type="ECO:0000256" key="4">
    <source>
        <dbReference type="ARBA" id="ARBA00022816"/>
    </source>
</evidence>
<feature type="compositionally biased region" description="Polar residues" evidence="10">
    <location>
        <begin position="24"/>
        <end position="40"/>
    </location>
</feature>
<dbReference type="AlphaFoldDB" id="A0A8H3IC38"/>
<accession>A0A8H3IC38</accession>
<keyword evidence="6 9" id="KW-0811">Translocation</keyword>
<dbReference type="GO" id="GO:0045893">
    <property type="term" value="P:positive regulation of DNA-templated transcription"/>
    <property type="evidence" value="ECO:0007669"/>
    <property type="project" value="TreeGrafter"/>
</dbReference>
<feature type="compositionally biased region" description="Basic and acidic residues" evidence="10">
    <location>
        <begin position="1027"/>
        <end position="1043"/>
    </location>
</feature>
<evidence type="ECO:0000256" key="1">
    <source>
        <dbReference type="ARBA" id="ARBA00004567"/>
    </source>
</evidence>
<proteinExistence type="inferred from homology"/>
<evidence type="ECO:0000256" key="10">
    <source>
        <dbReference type="SAM" id="MobiDB-lite"/>
    </source>
</evidence>
<dbReference type="PANTHER" id="PTHR13373:SF21">
    <property type="entry name" value="NUCLEAR PORE COMPLEX PROTEIN NUP85"/>
    <property type="match status" value="1"/>
</dbReference>
<name>A0A8H3IC38_9LECA</name>
<dbReference type="GO" id="GO:0031080">
    <property type="term" value="C:nuclear pore outer ring"/>
    <property type="evidence" value="ECO:0007669"/>
    <property type="project" value="TreeGrafter"/>
</dbReference>
<protein>
    <recommendedName>
        <fullName evidence="9">Nuclear pore complex protein Nup85</fullName>
    </recommendedName>
</protein>
<feature type="compositionally biased region" description="Polar residues" evidence="10">
    <location>
        <begin position="59"/>
        <end position="89"/>
    </location>
</feature>
<evidence type="ECO:0000256" key="7">
    <source>
        <dbReference type="ARBA" id="ARBA00023132"/>
    </source>
</evidence>
<dbReference type="Pfam" id="PF07575">
    <property type="entry name" value="Nucleopor_Nup85"/>
    <property type="match status" value="1"/>
</dbReference>
<keyword evidence="12" id="KW-1185">Reference proteome</keyword>
<keyword evidence="3 9" id="KW-0813">Transport</keyword>
<feature type="compositionally biased region" description="Polar residues" evidence="10">
    <location>
        <begin position="316"/>
        <end position="330"/>
    </location>
</feature>
<reference evidence="11" key="1">
    <citation type="submission" date="2021-03" db="EMBL/GenBank/DDBJ databases">
        <authorList>
            <person name="Tagirdzhanova G."/>
        </authorList>
    </citation>
    <scope>NUCLEOTIDE SEQUENCE</scope>
</reference>
<dbReference type="GO" id="GO:0017056">
    <property type="term" value="F:structural constituent of nuclear pore"/>
    <property type="evidence" value="ECO:0007669"/>
    <property type="project" value="TreeGrafter"/>
</dbReference>
<gene>
    <name evidence="11" type="ORF">HETSPECPRED_001262</name>
</gene>
<comment type="subunit">
    <text evidence="9">Component of the nuclear pore complex (NPC).</text>
</comment>
<comment type="caution">
    <text evidence="11">The sequence shown here is derived from an EMBL/GenBank/DDBJ whole genome shotgun (WGS) entry which is preliminary data.</text>
</comment>
<sequence>MSFAVPYSSSPPSTPDSRVRTPNGLPSNSGSFNFNHSTTPAGPPSFAPSSTPAGLPSFFGSSQPSHQAQNKQLFNSKQPIFSSPVQTIPSDDDYMHDDDGVEEQGQEYSGGSEGSTDGVMDLEEPIKDRSPYTTLERHHPTSTATGSHPPEYGSSIMDKTSRGTKRSRGGAAISHSSSRRAADLSSAENDSPIPAIAKDMATQLGLPSLDEPEEFILDTELYLQKLHATTIDEPSEIVLEAKVSAAVEDLGRLWHSCRIKDLREWEEREGGFSPIERRTLPGESDPKWHQATFLANLFLQLHHPPSAKGMQALAASRTNPSPATGNSSPSPGEFTPTALPNVLLDWLDRNNHQYDRVLQGICDHQPNPTADERYWDIVLSLTIRGQIAEVIELFMKSEFRHARTASGDGHGKTGYEGTVLKNVERVISRAVQLLETSPILQDDGDWDVAGSDWALFRKRVEQAMRDLRIVAEGHDQNTKSDVTTFEALNFGIRAPDSNITRSTRNVESQVPWPIYQNLQTLYGILLGKTTEIISSAQDWIEATIGLTAWWDGDEEDDIPVGSLAMTRRSLRKIQRGSRLIDINPNEAYLRRLSYAFQQIMDDEKEGLLQISSIDVLQVGLASIFEGNVENVVGLLRGLSLPVASAVVEIASIGGWYNPGPSDGLMDNFDETDLLVLSSYEQRASVVNRDSIMVDFAERLVEIDSLGDLEGWELSTQIYRRLQDRSTAERKLLSLIRQLDLTSEKRVNRVLQICRTYSFNTEALEIAERHADYIAENTDEYGKALMYYALAHSRKKVKNVFDLLVSLCLVQSTAFPPPSTIDESLQRLVSYPEQSLGTVAFQDQEAAGVLHFYLTGYATLREFYDLRDEERNCKEGEKPRLRPLARKRAAAATLIALIASASDSIYGGLYDPSRDSVVHVDGLLALLGEAMVFVNQPEPILLQHQNFALLSVIESLETVSRNVYTRCEDCFISTLSSYHNSQSPPSSREMMRKTVSSLTSSSGFSLVGSEMLGESMTSGGLSGSMVKLGDRRSKNENKPDEVKRGWDWRKGVQSNAKGEDILRTLRNGLAKDIARAWVVNRR</sequence>
<evidence type="ECO:0000256" key="3">
    <source>
        <dbReference type="ARBA" id="ARBA00022448"/>
    </source>
</evidence>
<keyword evidence="7 9" id="KW-0906">Nuclear pore complex</keyword>
<dbReference type="PANTHER" id="PTHR13373">
    <property type="entry name" value="FROUNT PROTEIN-RELATED"/>
    <property type="match status" value="1"/>
</dbReference>
<comment type="similarity">
    <text evidence="2 9">Belongs to the nucleoporin Nup85 family.</text>
</comment>
<evidence type="ECO:0000256" key="5">
    <source>
        <dbReference type="ARBA" id="ARBA00022927"/>
    </source>
</evidence>
<evidence type="ECO:0000256" key="8">
    <source>
        <dbReference type="ARBA" id="ARBA00023242"/>
    </source>
</evidence>
<evidence type="ECO:0000313" key="11">
    <source>
        <dbReference type="EMBL" id="CAF9912938.1"/>
    </source>
</evidence>
<dbReference type="Proteomes" id="UP000664521">
    <property type="component" value="Unassembled WGS sequence"/>
</dbReference>
<dbReference type="GO" id="GO:0031965">
    <property type="term" value="C:nuclear membrane"/>
    <property type="evidence" value="ECO:0007669"/>
    <property type="project" value="UniProtKB-UniRule"/>
</dbReference>
<comment type="function">
    <text evidence="9">Functions as a component of the nuclear pore complex (NPC).</text>
</comment>